<feature type="signal peptide" evidence="2">
    <location>
        <begin position="1"/>
        <end position="24"/>
    </location>
</feature>
<organism evidence="3 4">
    <name type="scientific">Paralimibaculum aggregatum</name>
    <dbReference type="NCBI Taxonomy" id="3036245"/>
    <lineage>
        <taxon>Bacteria</taxon>
        <taxon>Pseudomonadati</taxon>
        <taxon>Pseudomonadota</taxon>
        <taxon>Alphaproteobacteria</taxon>
        <taxon>Rhodobacterales</taxon>
        <taxon>Paracoccaceae</taxon>
        <taxon>Paralimibaculum</taxon>
    </lineage>
</organism>
<keyword evidence="4" id="KW-1185">Reference proteome</keyword>
<dbReference type="Pfam" id="PF03938">
    <property type="entry name" value="OmpH"/>
    <property type="match status" value="1"/>
</dbReference>
<dbReference type="SMART" id="SM00935">
    <property type="entry name" value="OmpH"/>
    <property type="match status" value="1"/>
</dbReference>
<accession>A0ABQ6LMY8</accession>
<evidence type="ECO:0000256" key="1">
    <source>
        <dbReference type="SAM" id="Coils"/>
    </source>
</evidence>
<dbReference type="EMBL" id="BSYI01000022">
    <property type="protein sequence ID" value="GMG83660.1"/>
    <property type="molecule type" value="Genomic_DNA"/>
</dbReference>
<protein>
    <recommendedName>
        <fullName evidence="5">OmpH family outer membrane protein</fullName>
    </recommendedName>
</protein>
<keyword evidence="1" id="KW-0175">Coiled coil</keyword>
<dbReference type="Proteomes" id="UP001239909">
    <property type="component" value="Unassembled WGS sequence"/>
</dbReference>
<evidence type="ECO:0008006" key="5">
    <source>
        <dbReference type="Google" id="ProtNLM"/>
    </source>
</evidence>
<keyword evidence="2" id="KW-0732">Signal</keyword>
<gene>
    <name evidence="3" type="ORF">LNKW23_28730</name>
</gene>
<dbReference type="PROSITE" id="PS51318">
    <property type="entry name" value="TAT"/>
    <property type="match status" value="1"/>
</dbReference>
<evidence type="ECO:0000313" key="3">
    <source>
        <dbReference type="EMBL" id="GMG83660.1"/>
    </source>
</evidence>
<evidence type="ECO:0000313" key="4">
    <source>
        <dbReference type="Proteomes" id="UP001239909"/>
    </source>
</evidence>
<name>A0ABQ6LMY8_9RHOB</name>
<proteinExistence type="predicted"/>
<dbReference type="Gene3D" id="3.30.910.20">
    <property type="entry name" value="Skp domain"/>
    <property type="match status" value="1"/>
</dbReference>
<sequence>MLARRAFLAGLGAAALGAAVPARAQEAQAQEAGGPRVIVVSRDRVLRESAAGRALRRAEQELSIAFQARVDAITAEIEAEEAEITQLRGEISREEFERRAARFDSKVRIARRRSQRRASELQQAVRAARERLSAALGPVLIALLKAEGAEIVLDADDVLVAAPTVNRTEAVIALFDAQIPAPEIVLPEEEALLPTEEELDAATFQPDSGE</sequence>
<dbReference type="SUPFAM" id="SSF111384">
    <property type="entry name" value="OmpH-like"/>
    <property type="match status" value="1"/>
</dbReference>
<reference evidence="3 4" key="1">
    <citation type="submission" date="2023-04" db="EMBL/GenBank/DDBJ databases">
        <title>Marinoamorphus aggregata gen. nov., sp. Nov., isolate from tissue of brittle star Ophioplocus japonicus.</title>
        <authorList>
            <person name="Kawano K."/>
            <person name="Sawayama S."/>
            <person name="Nakagawa S."/>
        </authorList>
    </citation>
    <scope>NUCLEOTIDE SEQUENCE [LARGE SCALE GENOMIC DNA]</scope>
    <source>
        <strain evidence="3 4">NKW23</strain>
    </source>
</reference>
<dbReference type="InterPro" id="IPR006311">
    <property type="entry name" value="TAT_signal"/>
</dbReference>
<dbReference type="RefSeq" id="WP_285672453.1">
    <property type="nucleotide sequence ID" value="NZ_BSYI01000022.1"/>
</dbReference>
<feature type="coiled-coil region" evidence="1">
    <location>
        <begin position="70"/>
        <end position="131"/>
    </location>
</feature>
<dbReference type="InterPro" id="IPR024930">
    <property type="entry name" value="Skp_dom_sf"/>
</dbReference>
<dbReference type="InterPro" id="IPR005632">
    <property type="entry name" value="Chaperone_Skp"/>
</dbReference>
<evidence type="ECO:0000256" key="2">
    <source>
        <dbReference type="SAM" id="SignalP"/>
    </source>
</evidence>
<comment type="caution">
    <text evidence="3">The sequence shown here is derived from an EMBL/GenBank/DDBJ whole genome shotgun (WGS) entry which is preliminary data.</text>
</comment>
<feature type="chain" id="PRO_5045435407" description="OmpH family outer membrane protein" evidence="2">
    <location>
        <begin position="25"/>
        <end position="210"/>
    </location>
</feature>